<dbReference type="AlphaFoldDB" id="A0A512JHN0"/>
<name>A0A512JHN0_9HYPH</name>
<gene>
    <name evidence="2" type="ORF">MGN01_12990</name>
</gene>
<accession>A0A512JHN0</accession>
<protein>
    <submittedName>
        <fullName evidence="2">Uncharacterized protein</fullName>
    </submittedName>
</protein>
<comment type="caution">
    <text evidence="2">The sequence shown here is derived from an EMBL/GenBank/DDBJ whole genome shotgun (WGS) entry which is preliminary data.</text>
</comment>
<proteinExistence type="predicted"/>
<evidence type="ECO:0000313" key="3">
    <source>
        <dbReference type="Proteomes" id="UP000321750"/>
    </source>
</evidence>
<evidence type="ECO:0000313" key="2">
    <source>
        <dbReference type="EMBL" id="GEP09454.1"/>
    </source>
</evidence>
<organism evidence="2 3">
    <name type="scientific">Methylobacterium gnaphalii</name>
    <dbReference type="NCBI Taxonomy" id="1010610"/>
    <lineage>
        <taxon>Bacteria</taxon>
        <taxon>Pseudomonadati</taxon>
        <taxon>Pseudomonadota</taxon>
        <taxon>Alphaproteobacteria</taxon>
        <taxon>Hyphomicrobiales</taxon>
        <taxon>Methylobacteriaceae</taxon>
        <taxon>Methylobacterium</taxon>
    </lineage>
</organism>
<dbReference type="EMBL" id="BJZV01000005">
    <property type="protein sequence ID" value="GEP09454.1"/>
    <property type="molecule type" value="Genomic_DNA"/>
</dbReference>
<evidence type="ECO:0000256" key="1">
    <source>
        <dbReference type="SAM" id="MobiDB-lite"/>
    </source>
</evidence>
<dbReference type="Proteomes" id="UP000321750">
    <property type="component" value="Unassembled WGS sequence"/>
</dbReference>
<reference evidence="2 3" key="1">
    <citation type="submission" date="2019-07" db="EMBL/GenBank/DDBJ databases">
        <title>Whole genome shotgun sequence of Methylobacterium gnaphalii NBRC 107716.</title>
        <authorList>
            <person name="Hosoyama A."/>
            <person name="Uohara A."/>
            <person name="Ohji S."/>
            <person name="Ichikawa N."/>
        </authorList>
    </citation>
    <scope>NUCLEOTIDE SEQUENCE [LARGE SCALE GENOMIC DNA]</scope>
    <source>
        <strain evidence="2 3">NBRC 107716</strain>
    </source>
</reference>
<feature type="region of interest" description="Disordered" evidence="1">
    <location>
        <begin position="1"/>
        <end position="40"/>
    </location>
</feature>
<sequence length="100" mass="10897">MPIPMAGNASPEEGIFRSSNGSSAEADLVTNGARAPAANSVRRSRVMRLFSAMEEVRWGGGWVRGGERTPRRFGKARDALGSRPTVGLRRPLSRRFARLT</sequence>
<keyword evidence="3" id="KW-1185">Reference proteome</keyword>